<evidence type="ECO:0000256" key="10">
    <source>
        <dbReference type="ARBA" id="ARBA00029409"/>
    </source>
</evidence>
<comment type="similarity">
    <text evidence="2">Belongs to the HPPK family.</text>
</comment>
<feature type="domain" description="7,8-dihydro-6-hydroxymethylpterin-pyrophosphokinase" evidence="13">
    <location>
        <begin position="8"/>
        <end position="157"/>
    </location>
</feature>
<keyword evidence="15" id="KW-1185">Reference proteome</keyword>
<keyword evidence="7 14" id="KW-0418">Kinase</keyword>
<evidence type="ECO:0000256" key="9">
    <source>
        <dbReference type="ARBA" id="ARBA00022909"/>
    </source>
</evidence>
<sequence>MGRATALLALGANLGSAAGSPLQTLHAALKELEVWGAMIRSVSSFYATPAFPAGAGPDYVNAAAKVDFSGTAPELLKVLHDVEAGMGRAREVRWGQRTLDIDLLGMGDRVLPDVPTYRAWLELPLAEQMVRAPDRLILPHPRLQERAFVLVPLSEIAGDWRHPVLGKTIRQLLSALPGEDVAAVKRLE</sequence>
<dbReference type="UniPathway" id="UPA00077">
    <property type="reaction ID" value="UER00155"/>
</dbReference>
<proteinExistence type="inferred from homology"/>
<dbReference type="KEGG" id="suam:BOO69_01655"/>
<evidence type="ECO:0000256" key="4">
    <source>
        <dbReference type="ARBA" id="ARBA00016218"/>
    </source>
</evidence>
<organism evidence="14 15">
    <name type="scientific">Sulfitobacter alexandrii</name>
    <dbReference type="NCBI Taxonomy" id="1917485"/>
    <lineage>
        <taxon>Bacteria</taxon>
        <taxon>Pseudomonadati</taxon>
        <taxon>Pseudomonadota</taxon>
        <taxon>Alphaproteobacteria</taxon>
        <taxon>Rhodobacterales</taxon>
        <taxon>Roseobacteraceae</taxon>
        <taxon>Sulfitobacter</taxon>
    </lineage>
</organism>
<dbReference type="STRING" id="1917485.BOO69_01655"/>
<dbReference type="SUPFAM" id="SSF55083">
    <property type="entry name" value="6-hydroxymethyl-7,8-dihydropterin pyrophosphokinase, HPPK"/>
    <property type="match status" value="1"/>
</dbReference>
<dbReference type="PANTHER" id="PTHR43071">
    <property type="entry name" value="2-AMINO-4-HYDROXY-6-HYDROXYMETHYLDIHYDROPTERIDINE PYROPHOSPHOKINASE"/>
    <property type="match status" value="1"/>
</dbReference>
<dbReference type="Proteomes" id="UP000181897">
    <property type="component" value="Chromosome"/>
</dbReference>
<dbReference type="GO" id="GO:0046654">
    <property type="term" value="P:tetrahydrofolate biosynthetic process"/>
    <property type="evidence" value="ECO:0007669"/>
    <property type="project" value="UniProtKB-UniPathway"/>
</dbReference>
<evidence type="ECO:0000256" key="1">
    <source>
        <dbReference type="ARBA" id="ARBA00005051"/>
    </source>
</evidence>
<dbReference type="NCBIfam" id="TIGR01498">
    <property type="entry name" value="folK"/>
    <property type="match status" value="1"/>
</dbReference>
<protein>
    <recommendedName>
        <fullName evidence="4">2-amino-4-hydroxy-6-hydroxymethyldihydropteridine pyrophosphokinase</fullName>
        <ecNumber evidence="3">2.7.6.3</ecNumber>
    </recommendedName>
    <alternativeName>
        <fullName evidence="11">6-hydroxymethyl-7,8-dihydropterin pyrophosphokinase</fullName>
    </alternativeName>
    <alternativeName>
        <fullName evidence="12">7,8-dihydro-6-hydroxymethylpterin-pyrophosphokinase</fullName>
    </alternativeName>
</protein>
<evidence type="ECO:0000256" key="7">
    <source>
        <dbReference type="ARBA" id="ARBA00022777"/>
    </source>
</evidence>
<accession>A0A1J0WLJ1</accession>
<dbReference type="AlphaFoldDB" id="A0A1J0WLJ1"/>
<dbReference type="CDD" id="cd00483">
    <property type="entry name" value="HPPK"/>
    <property type="match status" value="1"/>
</dbReference>
<dbReference type="Pfam" id="PF01288">
    <property type="entry name" value="HPPK"/>
    <property type="match status" value="1"/>
</dbReference>
<evidence type="ECO:0000256" key="11">
    <source>
        <dbReference type="ARBA" id="ARBA00029766"/>
    </source>
</evidence>
<reference evidence="14 15" key="1">
    <citation type="submission" date="2016-11" db="EMBL/GenBank/DDBJ databases">
        <title>Complete genome sequence of Sulfitobacter sp. AM1-D1, a toxic bacteria associated with marine dinoflagellate Alexandrium minutum in East China Sea.</title>
        <authorList>
            <person name="Yang Q."/>
            <person name="Zhang X."/>
            <person name="Tian X."/>
        </authorList>
    </citation>
    <scope>NUCLEOTIDE SEQUENCE [LARGE SCALE GENOMIC DNA]</scope>
    <source>
        <strain evidence="14 15">AM1-D1</strain>
    </source>
</reference>
<evidence type="ECO:0000256" key="8">
    <source>
        <dbReference type="ARBA" id="ARBA00022840"/>
    </source>
</evidence>
<dbReference type="EC" id="2.7.6.3" evidence="3"/>
<dbReference type="OrthoDB" id="9808041at2"/>
<keyword evidence="6" id="KW-0547">Nucleotide-binding</keyword>
<dbReference type="GO" id="GO:0046656">
    <property type="term" value="P:folic acid biosynthetic process"/>
    <property type="evidence" value="ECO:0007669"/>
    <property type="project" value="UniProtKB-KW"/>
</dbReference>
<evidence type="ECO:0000313" key="15">
    <source>
        <dbReference type="Proteomes" id="UP000181897"/>
    </source>
</evidence>
<dbReference type="GO" id="GO:0003848">
    <property type="term" value="F:2-amino-4-hydroxy-6-hydroxymethyldihydropteridine diphosphokinase activity"/>
    <property type="evidence" value="ECO:0007669"/>
    <property type="project" value="UniProtKB-EC"/>
</dbReference>
<dbReference type="GO" id="GO:0005524">
    <property type="term" value="F:ATP binding"/>
    <property type="evidence" value="ECO:0007669"/>
    <property type="project" value="UniProtKB-KW"/>
</dbReference>
<dbReference type="InterPro" id="IPR035907">
    <property type="entry name" value="Hppk_sf"/>
</dbReference>
<comment type="function">
    <text evidence="10">Catalyzes the transfer of pyrophosphate from adenosine triphosphate (ATP) to 6-hydroxymethyl-7,8-dihydropterin, an enzymatic step in folate biosynthesis pathway.</text>
</comment>
<keyword evidence="9" id="KW-0289">Folate biosynthesis</keyword>
<evidence type="ECO:0000313" key="14">
    <source>
        <dbReference type="EMBL" id="APE45233.1"/>
    </source>
</evidence>
<dbReference type="EMBL" id="CP018076">
    <property type="protein sequence ID" value="APE45233.1"/>
    <property type="molecule type" value="Genomic_DNA"/>
</dbReference>
<evidence type="ECO:0000256" key="5">
    <source>
        <dbReference type="ARBA" id="ARBA00022679"/>
    </source>
</evidence>
<evidence type="ECO:0000256" key="12">
    <source>
        <dbReference type="ARBA" id="ARBA00033413"/>
    </source>
</evidence>
<keyword evidence="8" id="KW-0067">ATP-binding</keyword>
<evidence type="ECO:0000256" key="2">
    <source>
        <dbReference type="ARBA" id="ARBA00005810"/>
    </source>
</evidence>
<gene>
    <name evidence="14" type="ORF">BOO69_01655</name>
</gene>
<evidence type="ECO:0000256" key="3">
    <source>
        <dbReference type="ARBA" id="ARBA00013253"/>
    </source>
</evidence>
<name>A0A1J0WLJ1_9RHOB</name>
<dbReference type="GO" id="GO:0016301">
    <property type="term" value="F:kinase activity"/>
    <property type="evidence" value="ECO:0007669"/>
    <property type="project" value="UniProtKB-KW"/>
</dbReference>
<dbReference type="PANTHER" id="PTHR43071:SF1">
    <property type="entry name" value="2-AMINO-4-HYDROXY-6-HYDROXYMETHYLDIHYDROPTERIDINE PYROPHOSPHOKINASE"/>
    <property type="match status" value="1"/>
</dbReference>
<dbReference type="Gene3D" id="3.30.70.560">
    <property type="entry name" value="7,8-Dihydro-6-hydroxymethylpterin-pyrophosphokinase HPPK"/>
    <property type="match status" value="1"/>
</dbReference>
<keyword evidence="5" id="KW-0808">Transferase</keyword>
<evidence type="ECO:0000256" key="6">
    <source>
        <dbReference type="ARBA" id="ARBA00022741"/>
    </source>
</evidence>
<evidence type="ECO:0000259" key="13">
    <source>
        <dbReference type="Pfam" id="PF01288"/>
    </source>
</evidence>
<comment type="pathway">
    <text evidence="1">Cofactor biosynthesis; tetrahydrofolate biosynthesis; 2-amino-4-hydroxy-6-hydroxymethyl-7,8-dihydropteridine diphosphate from 7,8-dihydroneopterin triphosphate: step 4/4.</text>
</comment>
<dbReference type="InterPro" id="IPR000550">
    <property type="entry name" value="Hppk"/>
</dbReference>